<feature type="domain" description="HTH-like" evidence="1">
    <location>
        <begin position="6"/>
        <end position="43"/>
    </location>
</feature>
<name>A0A7W7Y6X2_9BACT</name>
<dbReference type="Pfam" id="PF13276">
    <property type="entry name" value="HTH_21"/>
    <property type="match status" value="1"/>
</dbReference>
<sequence>MLGSRGARQIRDRLRRRGYPKINRKRVARLMRQMGISSVAPRPNTSKPHPGHKIYPYLLRNVKIDRVNQVWS</sequence>
<evidence type="ECO:0000313" key="2">
    <source>
        <dbReference type="EMBL" id="MBB5022857.1"/>
    </source>
</evidence>
<accession>A0A7W7Y6X2</accession>
<dbReference type="EMBL" id="JACHID010000018">
    <property type="protein sequence ID" value="MBB5022857.1"/>
    <property type="molecule type" value="Genomic_DNA"/>
</dbReference>
<reference evidence="2 3" key="1">
    <citation type="submission" date="2020-08" db="EMBL/GenBank/DDBJ databases">
        <title>Genomic Encyclopedia of Type Strains, Phase IV (KMG-IV): sequencing the most valuable type-strain genomes for metagenomic binning, comparative biology and taxonomic classification.</title>
        <authorList>
            <person name="Goeker M."/>
        </authorList>
    </citation>
    <scope>NUCLEOTIDE SEQUENCE [LARGE SCALE GENOMIC DNA]</scope>
    <source>
        <strain evidence="2 3">DSM 22071</strain>
    </source>
</reference>
<feature type="non-terminal residue" evidence="2">
    <location>
        <position position="72"/>
    </location>
</feature>
<proteinExistence type="predicted"/>
<keyword evidence="3" id="KW-1185">Reference proteome</keyword>
<dbReference type="Proteomes" id="UP000528322">
    <property type="component" value="Unassembled WGS sequence"/>
</dbReference>
<evidence type="ECO:0000259" key="1">
    <source>
        <dbReference type="Pfam" id="PF13276"/>
    </source>
</evidence>
<gene>
    <name evidence="2" type="ORF">HNR37_002204</name>
</gene>
<comment type="caution">
    <text evidence="2">The sequence shown here is derived from an EMBL/GenBank/DDBJ whole genome shotgun (WGS) entry which is preliminary data.</text>
</comment>
<evidence type="ECO:0000313" key="3">
    <source>
        <dbReference type="Proteomes" id="UP000528322"/>
    </source>
</evidence>
<organism evidence="2 3">
    <name type="scientific">Desulfurispira natronophila</name>
    <dbReference type="NCBI Taxonomy" id="682562"/>
    <lineage>
        <taxon>Bacteria</taxon>
        <taxon>Pseudomonadati</taxon>
        <taxon>Chrysiogenota</taxon>
        <taxon>Chrysiogenia</taxon>
        <taxon>Chrysiogenales</taxon>
        <taxon>Chrysiogenaceae</taxon>
        <taxon>Desulfurispira</taxon>
    </lineage>
</organism>
<dbReference type="AlphaFoldDB" id="A0A7W7Y6X2"/>
<protein>
    <submittedName>
        <fullName evidence="2">Transposase InsO family protein</fullName>
    </submittedName>
</protein>
<dbReference type="InterPro" id="IPR025948">
    <property type="entry name" value="HTH-like_dom"/>
</dbReference>